<keyword evidence="2" id="KW-0560">Oxidoreductase</keyword>
<dbReference type="PRINTS" id="PR00385">
    <property type="entry name" value="P450"/>
</dbReference>
<keyword evidence="2" id="KW-0479">Metal-binding</keyword>
<protein>
    <submittedName>
        <fullName evidence="3">Cytochrome P450</fullName>
    </submittedName>
</protein>
<proteinExistence type="inferred from homology"/>
<dbReference type="PROSITE" id="PS00086">
    <property type="entry name" value="CYTOCHROME_P450"/>
    <property type="match status" value="1"/>
</dbReference>
<accession>A0AB39YEA8</accession>
<dbReference type="GO" id="GO:0016705">
    <property type="term" value="F:oxidoreductase activity, acting on paired donors, with incorporation or reduction of molecular oxygen"/>
    <property type="evidence" value="ECO:0007669"/>
    <property type="project" value="InterPro"/>
</dbReference>
<name>A0AB39YEA8_9ACTN</name>
<dbReference type="RefSeq" id="WP_369779804.1">
    <property type="nucleotide sequence ID" value="NZ_CP165727.1"/>
</dbReference>
<dbReference type="InterPro" id="IPR036396">
    <property type="entry name" value="Cyt_P450_sf"/>
</dbReference>
<dbReference type="GO" id="GO:0004497">
    <property type="term" value="F:monooxygenase activity"/>
    <property type="evidence" value="ECO:0007669"/>
    <property type="project" value="UniProtKB-KW"/>
</dbReference>
<keyword evidence="2" id="KW-0408">Iron</keyword>
<dbReference type="Pfam" id="PF00067">
    <property type="entry name" value="p450"/>
    <property type="match status" value="1"/>
</dbReference>
<organism evidence="3">
    <name type="scientific">Streptomyces sp. R33</name>
    <dbReference type="NCBI Taxonomy" id="3238629"/>
    <lineage>
        <taxon>Bacteria</taxon>
        <taxon>Bacillati</taxon>
        <taxon>Actinomycetota</taxon>
        <taxon>Actinomycetes</taxon>
        <taxon>Kitasatosporales</taxon>
        <taxon>Streptomycetaceae</taxon>
        <taxon>Streptomyces</taxon>
    </lineage>
</organism>
<dbReference type="GO" id="GO:0005506">
    <property type="term" value="F:iron ion binding"/>
    <property type="evidence" value="ECO:0007669"/>
    <property type="project" value="InterPro"/>
</dbReference>
<keyword evidence="2" id="KW-0503">Monooxygenase</keyword>
<dbReference type="InterPro" id="IPR002397">
    <property type="entry name" value="Cyt_P450_B"/>
</dbReference>
<dbReference type="PANTHER" id="PTHR46696:SF1">
    <property type="entry name" value="CYTOCHROME P450 YJIB-RELATED"/>
    <property type="match status" value="1"/>
</dbReference>
<dbReference type="GO" id="GO:0020037">
    <property type="term" value="F:heme binding"/>
    <property type="evidence" value="ECO:0007669"/>
    <property type="project" value="InterPro"/>
</dbReference>
<evidence type="ECO:0000256" key="2">
    <source>
        <dbReference type="RuleBase" id="RU000461"/>
    </source>
</evidence>
<dbReference type="InterPro" id="IPR001128">
    <property type="entry name" value="Cyt_P450"/>
</dbReference>
<dbReference type="PANTHER" id="PTHR46696">
    <property type="entry name" value="P450, PUTATIVE (EUROFUNG)-RELATED"/>
    <property type="match status" value="1"/>
</dbReference>
<keyword evidence="2" id="KW-0349">Heme</keyword>
<dbReference type="InterPro" id="IPR017972">
    <property type="entry name" value="Cyt_P450_CS"/>
</dbReference>
<dbReference type="Gene3D" id="1.10.630.10">
    <property type="entry name" value="Cytochrome P450"/>
    <property type="match status" value="1"/>
</dbReference>
<evidence type="ECO:0000313" key="3">
    <source>
        <dbReference type="EMBL" id="XDV68252.1"/>
    </source>
</evidence>
<reference evidence="3" key="1">
    <citation type="submission" date="2024-08" db="EMBL/GenBank/DDBJ databases">
        <authorList>
            <person name="Yu S.T."/>
        </authorList>
    </citation>
    <scope>NUCLEOTIDE SEQUENCE</scope>
    <source>
        <strain evidence="3">R33</strain>
    </source>
</reference>
<comment type="similarity">
    <text evidence="1 2">Belongs to the cytochrome P450 family.</text>
</comment>
<evidence type="ECO:0000256" key="1">
    <source>
        <dbReference type="ARBA" id="ARBA00010617"/>
    </source>
</evidence>
<dbReference type="PRINTS" id="PR00359">
    <property type="entry name" value="BP450"/>
</dbReference>
<sequence length="411" mass="45391">MSAGHEQAEQALRDAFYRDPYSRYALARRAEGLTWIPEVDAWLVAREGDVREVLRRAEDFSSANALLPDVPLSEAALGVLPRGFGPRPTVVSSDGAAHLRYRAPLNRGLSSGRIAALMPYARERARELVDAFADDGSAELVEAYARRLPGLVIGRLIGLDPADVPSAVHGGYRAEELFFRPLPPPEQAAAAEDVVALQHLLDGYVRDRRARPREDLCSDLVAALAPGERELTLEQRHELVANLQNLLIAGFLTTSALISTALLHLLTDREQWLLLCSDPTLIAAAVEECARFDTAIQGFRRVTTRPVTLGGTKLPAGATVLVAYASANRDEHRHARADRFDIRRPMDRRHLAFGHGPHSCPGSRLARAQLRLTLELFSHALPGLRLDPRRPLPSMRPTLIHRSPETLHVTW</sequence>
<dbReference type="EMBL" id="CP165727">
    <property type="protein sequence ID" value="XDV68252.1"/>
    <property type="molecule type" value="Genomic_DNA"/>
</dbReference>
<dbReference type="AlphaFoldDB" id="A0AB39YEA8"/>
<gene>
    <name evidence="3" type="ORF">AB5J51_37630</name>
</gene>
<dbReference type="SUPFAM" id="SSF48264">
    <property type="entry name" value="Cytochrome P450"/>
    <property type="match status" value="1"/>
</dbReference>